<feature type="transmembrane region" description="Helical" evidence="8">
    <location>
        <begin position="305"/>
        <end position="324"/>
    </location>
</feature>
<feature type="transmembrane region" description="Helical" evidence="8">
    <location>
        <begin position="106"/>
        <end position="124"/>
    </location>
</feature>
<reference evidence="10 12" key="2">
    <citation type="submission" date="2018-06" db="EMBL/GenBank/DDBJ databases">
        <authorList>
            <consortium name="Pathogen Informatics"/>
            <person name="Doyle S."/>
        </authorList>
    </citation>
    <scope>NUCLEOTIDE SEQUENCE [LARGE SCALE GENOMIC DNA]</scope>
    <source>
        <strain evidence="10 12">NCTC12437</strain>
    </source>
</reference>
<keyword evidence="6 8" id="KW-0472">Membrane</keyword>
<organism evidence="10 12">
    <name type="scientific">Legionella birminghamensis</name>
    <dbReference type="NCBI Taxonomy" id="28083"/>
    <lineage>
        <taxon>Bacteria</taxon>
        <taxon>Pseudomonadati</taxon>
        <taxon>Pseudomonadota</taxon>
        <taxon>Gammaproteobacteria</taxon>
        <taxon>Legionellales</taxon>
        <taxon>Legionellaceae</taxon>
        <taxon>Legionella</taxon>
    </lineage>
</organism>
<dbReference type="Proteomes" id="UP000054735">
    <property type="component" value="Unassembled WGS sequence"/>
</dbReference>
<keyword evidence="5" id="KW-0406">Ion transport</keyword>
<dbReference type="Pfam" id="PF00654">
    <property type="entry name" value="Voltage_CLC"/>
    <property type="match status" value="1"/>
</dbReference>
<feature type="transmembrane region" description="Helical" evidence="8">
    <location>
        <begin position="12"/>
        <end position="34"/>
    </location>
</feature>
<evidence type="ECO:0000256" key="5">
    <source>
        <dbReference type="ARBA" id="ARBA00023065"/>
    </source>
</evidence>
<dbReference type="Proteomes" id="UP000255066">
    <property type="component" value="Unassembled WGS sequence"/>
</dbReference>
<reference evidence="9 11" key="1">
    <citation type="submission" date="2015-11" db="EMBL/GenBank/DDBJ databases">
        <title>Genomic analysis of 38 Legionella species identifies large and diverse effector repertoires.</title>
        <authorList>
            <person name="Burstein D."/>
            <person name="Amaro F."/>
            <person name="Zusman T."/>
            <person name="Lifshitz Z."/>
            <person name="Cohen O."/>
            <person name="Gilbert J.A."/>
            <person name="Pupko T."/>
            <person name="Shuman H.A."/>
            <person name="Segal G."/>
        </authorList>
    </citation>
    <scope>NUCLEOTIDE SEQUENCE [LARGE SCALE GENOMIC DNA]</scope>
    <source>
        <strain evidence="9 11">CDC#1407-AL-14</strain>
    </source>
</reference>
<feature type="transmembrane region" description="Helical" evidence="8">
    <location>
        <begin position="231"/>
        <end position="255"/>
    </location>
</feature>
<keyword evidence="3 8" id="KW-0812">Transmembrane</keyword>
<feature type="transmembrane region" description="Helical" evidence="8">
    <location>
        <begin position="191"/>
        <end position="211"/>
    </location>
</feature>
<dbReference type="EMBL" id="UGNW01000001">
    <property type="protein sequence ID" value="STX31976.1"/>
    <property type="molecule type" value="Genomic_DNA"/>
</dbReference>
<keyword evidence="2" id="KW-0813">Transport</keyword>
<accession>A0A378IAT1</accession>
<feature type="transmembrane region" description="Helical" evidence="8">
    <location>
        <begin position="54"/>
        <end position="76"/>
    </location>
</feature>
<evidence type="ECO:0000256" key="2">
    <source>
        <dbReference type="ARBA" id="ARBA00022448"/>
    </source>
</evidence>
<evidence type="ECO:0000313" key="9">
    <source>
        <dbReference type="EMBL" id="KTC69412.1"/>
    </source>
</evidence>
<evidence type="ECO:0000313" key="10">
    <source>
        <dbReference type="EMBL" id="STX31976.1"/>
    </source>
</evidence>
<dbReference type="AlphaFoldDB" id="A0A378IAT1"/>
<evidence type="ECO:0000256" key="1">
    <source>
        <dbReference type="ARBA" id="ARBA00004141"/>
    </source>
</evidence>
<feature type="transmembrane region" description="Helical" evidence="8">
    <location>
        <begin position="267"/>
        <end position="285"/>
    </location>
</feature>
<feature type="transmembrane region" description="Helical" evidence="8">
    <location>
        <begin position="364"/>
        <end position="388"/>
    </location>
</feature>
<evidence type="ECO:0000313" key="12">
    <source>
        <dbReference type="Proteomes" id="UP000255066"/>
    </source>
</evidence>
<dbReference type="NCBIfam" id="NF003640">
    <property type="entry name" value="PRK05277.1"/>
    <property type="match status" value="1"/>
</dbReference>
<dbReference type="EMBL" id="LNXT01000040">
    <property type="protein sequence ID" value="KTC69412.1"/>
    <property type="molecule type" value="Genomic_DNA"/>
</dbReference>
<comment type="subcellular location">
    <subcellularLocation>
        <location evidence="1">Membrane</location>
        <topology evidence="1">Multi-pass membrane protein</topology>
    </subcellularLocation>
</comment>
<feature type="transmembrane region" description="Helical" evidence="8">
    <location>
        <begin position="395"/>
        <end position="415"/>
    </location>
</feature>
<dbReference type="Gene3D" id="1.10.3080.10">
    <property type="entry name" value="Clc chloride channel"/>
    <property type="match status" value="1"/>
</dbReference>
<keyword evidence="7" id="KW-0868">Chloride</keyword>
<evidence type="ECO:0000256" key="6">
    <source>
        <dbReference type="ARBA" id="ARBA00023136"/>
    </source>
</evidence>
<dbReference type="PRINTS" id="PR00762">
    <property type="entry name" value="CLCHANNEL"/>
</dbReference>
<dbReference type="RefSeq" id="WP_420324127.1">
    <property type="nucleotide sequence ID" value="NZ_CAAAHV010000047.1"/>
</dbReference>
<protein>
    <submittedName>
        <fullName evidence="10">Voltage-gated chloride channel protein (ClC-type)</fullName>
    </submittedName>
</protein>
<dbReference type="InterPro" id="IPR014743">
    <property type="entry name" value="Cl-channel_core"/>
</dbReference>
<dbReference type="PANTHER" id="PTHR45711:SF6">
    <property type="entry name" value="CHLORIDE CHANNEL PROTEIN"/>
    <property type="match status" value="1"/>
</dbReference>
<evidence type="ECO:0000256" key="7">
    <source>
        <dbReference type="ARBA" id="ARBA00023214"/>
    </source>
</evidence>
<sequence>MNIKGRLWNKVVSIYFISILLGLLTGLAGSLFQIAITEVNRFLSWIKSFSQGDLIMTLSVTVIITVLMVVVAWALVRFIAAEGAGSGVQEIEGTLLHKRPIHWRRLLPVKFFGGVLAISAQMVVGREGPTIQMGGNLGAMLGEWFSMHRNRRDALISAGAAAGLATAFNAPLAGVLFVIEEMRNEFNFNFTNFKMVAICCVMATITGQLIMGSAPAIPMAVFQQPSLHSLWLFFVFGIVMGLAGLIFNICLMKCLAVSDRWSIRQKLIYVVIVAALIGVFTIMYPPVVGGGYDIIEQSLTLFPPVYLLLLWILLRFISTLMSYTTGVPGGIFAPMLALGTLAGLASYNALIWLMPELTIHPGMFAVAGMGALFSAAVRAPITGIILVVEMTQNYSLILPLMVSCLTSTTVVQLAGNEPIYTQLLRRTLKNT</sequence>
<dbReference type="PANTHER" id="PTHR45711">
    <property type="entry name" value="CHLORIDE CHANNEL PROTEIN"/>
    <property type="match status" value="1"/>
</dbReference>
<keyword evidence="4 8" id="KW-1133">Transmembrane helix</keyword>
<evidence type="ECO:0000256" key="8">
    <source>
        <dbReference type="SAM" id="Phobius"/>
    </source>
</evidence>
<keyword evidence="11" id="KW-1185">Reference proteome</keyword>
<dbReference type="SUPFAM" id="SSF81340">
    <property type="entry name" value="Clc chloride channel"/>
    <property type="match status" value="1"/>
</dbReference>
<feature type="transmembrane region" description="Helical" evidence="8">
    <location>
        <begin position="154"/>
        <end position="179"/>
    </location>
</feature>
<gene>
    <name evidence="10" type="primary">clcA_1</name>
    <name evidence="9" type="synonym">clcA</name>
    <name evidence="9" type="ORF">Lbir_2151</name>
    <name evidence="10" type="ORF">NCTC12437_01751</name>
</gene>
<dbReference type="InterPro" id="IPR001807">
    <property type="entry name" value="ClC"/>
</dbReference>
<dbReference type="STRING" id="28083.Lbir_2151"/>
<dbReference type="CDD" id="cd01031">
    <property type="entry name" value="EriC"/>
    <property type="match status" value="1"/>
</dbReference>
<evidence type="ECO:0000313" key="11">
    <source>
        <dbReference type="Proteomes" id="UP000054735"/>
    </source>
</evidence>
<dbReference type="GO" id="GO:0005886">
    <property type="term" value="C:plasma membrane"/>
    <property type="evidence" value="ECO:0007669"/>
    <property type="project" value="TreeGrafter"/>
</dbReference>
<feature type="transmembrane region" description="Helical" evidence="8">
    <location>
        <begin position="331"/>
        <end position="352"/>
    </location>
</feature>
<evidence type="ECO:0000256" key="4">
    <source>
        <dbReference type="ARBA" id="ARBA00022989"/>
    </source>
</evidence>
<proteinExistence type="predicted"/>
<dbReference type="GO" id="GO:0005247">
    <property type="term" value="F:voltage-gated chloride channel activity"/>
    <property type="evidence" value="ECO:0007669"/>
    <property type="project" value="TreeGrafter"/>
</dbReference>
<name>A0A378IAT1_9GAMM</name>
<evidence type="ECO:0000256" key="3">
    <source>
        <dbReference type="ARBA" id="ARBA00022692"/>
    </source>
</evidence>